<organism evidence="1 2">
    <name type="scientific">Irpex rosettiformis</name>
    <dbReference type="NCBI Taxonomy" id="378272"/>
    <lineage>
        <taxon>Eukaryota</taxon>
        <taxon>Fungi</taxon>
        <taxon>Dikarya</taxon>
        <taxon>Basidiomycota</taxon>
        <taxon>Agaricomycotina</taxon>
        <taxon>Agaricomycetes</taxon>
        <taxon>Polyporales</taxon>
        <taxon>Irpicaceae</taxon>
        <taxon>Irpex</taxon>
    </lineage>
</organism>
<name>A0ACB8TQD4_9APHY</name>
<reference evidence="1" key="1">
    <citation type="journal article" date="2021" name="Environ. Microbiol.">
        <title>Gene family expansions and transcriptome signatures uncover fungal adaptations to wood decay.</title>
        <authorList>
            <person name="Hage H."/>
            <person name="Miyauchi S."/>
            <person name="Viragh M."/>
            <person name="Drula E."/>
            <person name="Min B."/>
            <person name="Chaduli D."/>
            <person name="Navarro D."/>
            <person name="Favel A."/>
            <person name="Norest M."/>
            <person name="Lesage-Meessen L."/>
            <person name="Balint B."/>
            <person name="Merenyi Z."/>
            <person name="de Eugenio L."/>
            <person name="Morin E."/>
            <person name="Martinez A.T."/>
            <person name="Baldrian P."/>
            <person name="Stursova M."/>
            <person name="Martinez M.J."/>
            <person name="Novotny C."/>
            <person name="Magnuson J.K."/>
            <person name="Spatafora J.W."/>
            <person name="Maurice S."/>
            <person name="Pangilinan J."/>
            <person name="Andreopoulos W."/>
            <person name="LaButti K."/>
            <person name="Hundley H."/>
            <person name="Na H."/>
            <person name="Kuo A."/>
            <person name="Barry K."/>
            <person name="Lipzen A."/>
            <person name="Henrissat B."/>
            <person name="Riley R."/>
            <person name="Ahrendt S."/>
            <person name="Nagy L.G."/>
            <person name="Grigoriev I.V."/>
            <person name="Martin F."/>
            <person name="Rosso M.N."/>
        </authorList>
    </citation>
    <scope>NUCLEOTIDE SEQUENCE</scope>
    <source>
        <strain evidence="1">CBS 384.51</strain>
    </source>
</reference>
<comment type="caution">
    <text evidence="1">The sequence shown here is derived from an EMBL/GenBank/DDBJ whole genome shotgun (WGS) entry which is preliminary data.</text>
</comment>
<keyword evidence="2" id="KW-1185">Reference proteome</keyword>
<accession>A0ACB8TQD4</accession>
<dbReference type="EMBL" id="MU274946">
    <property type="protein sequence ID" value="KAI0084197.1"/>
    <property type="molecule type" value="Genomic_DNA"/>
</dbReference>
<dbReference type="Proteomes" id="UP001055072">
    <property type="component" value="Unassembled WGS sequence"/>
</dbReference>
<protein>
    <submittedName>
        <fullName evidence="1">Uncharacterized protein</fullName>
    </submittedName>
</protein>
<gene>
    <name evidence="1" type="ORF">BDY19DRAFT_973545</name>
</gene>
<evidence type="ECO:0000313" key="2">
    <source>
        <dbReference type="Proteomes" id="UP001055072"/>
    </source>
</evidence>
<sequence length="363" mass="39895">MLARASSKHMVNTLEILVVIAGKLYLRYSSIDYIVSSRHPGKSLTTNTGRFVGSVYHVHDLQSGDKGYTDRRRQVLAVFVCQQVIQVTSVWDSLYAEQLSTYGHGHPLWYPEPTKGLDGCVRDAQLGDVGYIDEDGSFRRLFNVTVGAEHELNAGGVPDGFVPLNFNEKLITVKEQFLAPGPLCSRSVKGRAAEATASTNVCGAGGGGLSYNFHCTSDRGALLLLKDYATKTSISSNPHFPEYMRRHHESWYRFATDPEKLGIECMPEDIILVRGTTKTSAWTVAAFLFKIDRVHGLAVEAQLGPAASFGLTLSSEHGIYPTCEQRSGPYGTDTGSSISPRSSQEPLKDHCEGGPFFHRWTSR</sequence>
<proteinExistence type="predicted"/>
<evidence type="ECO:0000313" key="1">
    <source>
        <dbReference type="EMBL" id="KAI0084197.1"/>
    </source>
</evidence>